<gene>
    <name evidence="2" type="ORF">FOB64_001694</name>
</gene>
<feature type="region of interest" description="Disordered" evidence="1">
    <location>
        <begin position="1"/>
        <end position="53"/>
    </location>
</feature>
<comment type="caution">
    <text evidence="2">The sequence shown here is derived from an EMBL/GenBank/DDBJ whole genome shotgun (WGS) entry which is preliminary data.</text>
</comment>
<evidence type="ECO:0000256" key="1">
    <source>
        <dbReference type="SAM" id="MobiDB-lite"/>
    </source>
</evidence>
<dbReference type="Proteomes" id="UP000536275">
    <property type="component" value="Unassembled WGS sequence"/>
</dbReference>
<evidence type="ECO:0000313" key="2">
    <source>
        <dbReference type="EMBL" id="KAF6070589.1"/>
    </source>
</evidence>
<accession>A0A8H6F4T1</accession>
<feature type="compositionally biased region" description="Low complexity" evidence="1">
    <location>
        <begin position="11"/>
        <end position="41"/>
    </location>
</feature>
<dbReference type="EMBL" id="JABWAD010000022">
    <property type="protein sequence ID" value="KAF6070589.1"/>
    <property type="molecule type" value="Genomic_DNA"/>
</dbReference>
<reference evidence="2 3" key="1">
    <citation type="submission" date="2020-03" db="EMBL/GenBank/DDBJ databases">
        <title>FDA dAtabase for Regulatory Grade micrObial Sequences (FDA-ARGOS): Supporting development and validation of Infectious Disease Dx tests.</title>
        <authorList>
            <person name="Campos J."/>
            <person name="Goldberg B."/>
            <person name="Tallon L."/>
            <person name="Sadzewicz L."/>
            <person name="Vavikolanu K."/>
            <person name="Mehta A."/>
            <person name="Aluvathingal J."/>
            <person name="Nadendla S."/>
            <person name="Nandy P."/>
            <person name="Geyer C."/>
            <person name="Yan Y."/>
            <person name="Sichtig H."/>
        </authorList>
    </citation>
    <scope>NUCLEOTIDE SEQUENCE [LARGE SCALE GENOMIC DNA]</scope>
    <source>
        <strain evidence="2 3">FDAARGOS_656</strain>
    </source>
</reference>
<dbReference type="AlphaFoldDB" id="A0A8H6F4T1"/>
<evidence type="ECO:0000313" key="3">
    <source>
        <dbReference type="Proteomes" id="UP000536275"/>
    </source>
</evidence>
<name>A0A8H6F4T1_CANAX</name>
<proteinExistence type="predicted"/>
<organism evidence="2 3">
    <name type="scientific">Candida albicans</name>
    <name type="common">Yeast</name>
    <dbReference type="NCBI Taxonomy" id="5476"/>
    <lineage>
        <taxon>Eukaryota</taxon>
        <taxon>Fungi</taxon>
        <taxon>Dikarya</taxon>
        <taxon>Ascomycota</taxon>
        <taxon>Saccharomycotina</taxon>
        <taxon>Pichiomycetes</taxon>
        <taxon>Debaryomycetaceae</taxon>
        <taxon>Candida/Lodderomyces clade</taxon>
        <taxon>Candida</taxon>
    </lineage>
</organism>
<protein>
    <submittedName>
        <fullName evidence="2">Uncharacterized protein</fullName>
    </submittedName>
</protein>
<feature type="compositionally biased region" description="Basic and acidic residues" evidence="1">
    <location>
        <begin position="1"/>
        <end position="10"/>
    </location>
</feature>
<sequence>MKPPQRKEYNIKNNNHNHNQSKSNTNGNGNGNGNANSNTTTIMNNNRKSSMKKYRSIATQTLPNLSTSLQLSNYNSQYNDVNEYKYSNYSYYYNSLDELFLQFEYEDPELEYIDQFIKEKLNITNK</sequence>